<evidence type="ECO:0000313" key="2">
    <source>
        <dbReference type="Proteomes" id="UP000250140"/>
    </source>
</evidence>
<dbReference type="AlphaFoldDB" id="A0A8E2F1Y5"/>
<sequence length="88" mass="9997">MIISSEVGVTLTLLLTTYVSLYDTRYPKTKALNIDTRYPKTKALNIHPLMAALRVTELVRLLRSMRLTSITPETRARFSRSHVPLPLA</sequence>
<keyword evidence="2" id="KW-1185">Reference proteome</keyword>
<gene>
    <name evidence="1" type="ORF">AOQ84DRAFT_33975</name>
</gene>
<evidence type="ECO:0000313" key="1">
    <source>
        <dbReference type="EMBL" id="OCL08783.1"/>
    </source>
</evidence>
<name>A0A8E2F1Y5_9PEZI</name>
<proteinExistence type="predicted"/>
<protein>
    <submittedName>
        <fullName evidence="1">Uncharacterized protein</fullName>
    </submittedName>
</protein>
<accession>A0A8E2F1Y5</accession>
<dbReference type="Proteomes" id="UP000250140">
    <property type="component" value="Unassembled WGS sequence"/>
</dbReference>
<organism evidence="1 2">
    <name type="scientific">Glonium stellatum</name>
    <dbReference type="NCBI Taxonomy" id="574774"/>
    <lineage>
        <taxon>Eukaryota</taxon>
        <taxon>Fungi</taxon>
        <taxon>Dikarya</taxon>
        <taxon>Ascomycota</taxon>
        <taxon>Pezizomycotina</taxon>
        <taxon>Dothideomycetes</taxon>
        <taxon>Pleosporomycetidae</taxon>
        <taxon>Gloniales</taxon>
        <taxon>Gloniaceae</taxon>
        <taxon>Glonium</taxon>
    </lineage>
</organism>
<reference evidence="1 2" key="1">
    <citation type="journal article" date="2016" name="Nat. Commun.">
        <title>Ectomycorrhizal ecology is imprinted in the genome of the dominant symbiotic fungus Cenococcum geophilum.</title>
        <authorList>
            <consortium name="DOE Joint Genome Institute"/>
            <person name="Peter M."/>
            <person name="Kohler A."/>
            <person name="Ohm R.A."/>
            <person name="Kuo A."/>
            <person name="Krutzmann J."/>
            <person name="Morin E."/>
            <person name="Arend M."/>
            <person name="Barry K.W."/>
            <person name="Binder M."/>
            <person name="Choi C."/>
            <person name="Clum A."/>
            <person name="Copeland A."/>
            <person name="Grisel N."/>
            <person name="Haridas S."/>
            <person name="Kipfer T."/>
            <person name="LaButti K."/>
            <person name="Lindquist E."/>
            <person name="Lipzen A."/>
            <person name="Maire R."/>
            <person name="Meier B."/>
            <person name="Mihaltcheva S."/>
            <person name="Molinier V."/>
            <person name="Murat C."/>
            <person name="Poggeler S."/>
            <person name="Quandt C.A."/>
            <person name="Sperisen C."/>
            <person name="Tritt A."/>
            <person name="Tisserant E."/>
            <person name="Crous P.W."/>
            <person name="Henrissat B."/>
            <person name="Nehls U."/>
            <person name="Egli S."/>
            <person name="Spatafora J.W."/>
            <person name="Grigoriev I.V."/>
            <person name="Martin F.M."/>
        </authorList>
    </citation>
    <scope>NUCLEOTIDE SEQUENCE [LARGE SCALE GENOMIC DNA]</scope>
    <source>
        <strain evidence="1 2">CBS 207.34</strain>
    </source>
</reference>
<dbReference type="EMBL" id="KV749590">
    <property type="protein sequence ID" value="OCL08783.1"/>
    <property type="molecule type" value="Genomic_DNA"/>
</dbReference>